<accession>A0ABY5DUH8</accession>
<evidence type="ECO:0000313" key="2">
    <source>
        <dbReference type="Proteomes" id="UP001056035"/>
    </source>
</evidence>
<keyword evidence="2" id="KW-1185">Reference proteome</keyword>
<reference evidence="1 2" key="1">
    <citation type="submission" date="2022-06" db="EMBL/GenBank/DDBJ databases">
        <title>Paraconexibacter antarcticus.</title>
        <authorList>
            <person name="Kim C.S."/>
        </authorList>
    </citation>
    <scope>NUCLEOTIDE SEQUENCE [LARGE SCALE GENOMIC DNA]</scope>
    <source>
        <strain evidence="1 2">02-257</strain>
    </source>
</reference>
<gene>
    <name evidence="1" type="ORF">NBH00_24980</name>
</gene>
<sequence length="145" mass="16054">MSRPADHSHSVRKVVLPSGKTIEIVSFDAQLVDGLTEKPASAKRAHTHEDELHHCGSCGSDLVYPLDWSEAGAHHWEVTLRCPNCEWVGTGVFASEAVERFDAELDRGTESVIADLRRLMHANMEEDIDRFSAALHAGHVVPEDF</sequence>
<dbReference type="EMBL" id="CP098502">
    <property type="protein sequence ID" value="UTI64574.1"/>
    <property type="molecule type" value="Genomic_DNA"/>
</dbReference>
<name>A0ABY5DUH8_9ACTN</name>
<dbReference type="RefSeq" id="WP_254571275.1">
    <property type="nucleotide sequence ID" value="NZ_CP098502.1"/>
</dbReference>
<organism evidence="1 2">
    <name type="scientific">Paraconexibacter antarcticus</name>
    <dbReference type="NCBI Taxonomy" id="2949664"/>
    <lineage>
        <taxon>Bacteria</taxon>
        <taxon>Bacillati</taxon>
        <taxon>Actinomycetota</taxon>
        <taxon>Thermoleophilia</taxon>
        <taxon>Solirubrobacterales</taxon>
        <taxon>Paraconexibacteraceae</taxon>
        <taxon>Paraconexibacter</taxon>
    </lineage>
</organism>
<proteinExistence type="predicted"/>
<evidence type="ECO:0000313" key="1">
    <source>
        <dbReference type="EMBL" id="UTI64574.1"/>
    </source>
</evidence>
<protein>
    <recommendedName>
        <fullName evidence="3">YgiT-type zinc finger domain-containing protein</fullName>
    </recommendedName>
</protein>
<evidence type="ECO:0008006" key="3">
    <source>
        <dbReference type="Google" id="ProtNLM"/>
    </source>
</evidence>
<dbReference type="Proteomes" id="UP001056035">
    <property type="component" value="Chromosome"/>
</dbReference>